<dbReference type="InterPro" id="IPR017087">
    <property type="entry name" value="UCP037004"/>
</dbReference>
<dbReference type="GeneID" id="35871267"/>
<reference evidence="2 3" key="1">
    <citation type="submission" date="2016-10" db="EMBL/GenBank/DDBJ databases">
        <authorList>
            <person name="de Groot N.N."/>
        </authorList>
    </citation>
    <scope>NUCLEOTIDE SEQUENCE [LARGE SCALE GENOMIC DNA]</scope>
    <source>
        <strain evidence="2 3">DSM 15893</strain>
    </source>
</reference>
<dbReference type="InterPro" id="IPR013560">
    <property type="entry name" value="DUF1722"/>
</dbReference>
<dbReference type="STRING" id="1121869.SAMN03084138_02199"/>
<protein>
    <submittedName>
        <fullName evidence="2">Uncharacterized conserved protein YbgA, DUF1722 family</fullName>
    </submittedName>
</protein>
<dbReference type="AlphaFoldDB" id="A0A1I5QB72"/>
<gene>
    <name evidence="2" type="ORF">SAMN03084138_02199</name>
</gene>
<evidence type="ECO:0000259" key="1">
    <source>
        <dbReference type="Pfam" id="PF08349"/>
    </source>
</evidence>
<dbReference type="Proteomes" id="UP000182692">
    <property type="component" value="Unassembled WGS sequence"/>
</dbReference>
<dbReference type="Pfam" id="PF04463">
    <property type="entry name" value="2-thiour_desulf"/>
    <property type="match status" value="1"/>
</dbReference>
<dbReference type="PIRSF" id="PIRSF037004">
    <property type="entry name" value="UCP037004"/>
    <property type="match status" value="1"/>
</dbReference>
<dbReference type="OrthoDB" id="495783at2"/>
<dbReference type="PANTHER" id="PTHR30087">
    <property type="entry name" value="INNER MEMBRANE PROTEIN"/>
    <property type="match status" value="1"/>
</dbReference>
<dbReference type="InterPro" id="IPR007553">
    <property type="entry name" value="2-thiour_desulf"/>
</dbReference>
<evidence type="ECO:0000313" key="3">
    <source>
        <dbReference type="Proteomes" id="UP000182692"/>
    </source>
</evidence>
<evidence type="ECO:0000313" key="2">
    <source>
        <dbReference type="EMBL" id="SFP43548.1"/>
    </source>
</evidence>
<dbReference type="RefSeq" id="WP_017011095.1">
    <property type="nucleotide sequence ID" value="NZ_FOWR01000014.1"/>
</dbReference>
<accession>A0A1I5QB72</accession>
<proteinExistence type="predicted"/>
<feature type="domain" description="DUF1722" evidence="1">
    <location>
        <begin position="193"/>
        <end position="309"/>
    </location>
</feature>
<dbReference type="PANTHER" id="PTHR30087:SF0">
    <property type="entry name" value="INNER MEMBRANE PROTEIN"/>
    <property type="match status" value="1"/>
</dbReference>
<dbReference type="EMBL" id="FOWR01000014">
    <property type="protein sequence ID" value="SFP43548.1"/>
    <property type="molecule type" value="Genomic_DNA"/>
</dbReference>
<dbReference type="Pfam" id="PF08349">
    <property type="entry name" value="DUF1722"/>
    <property type="match status" value="1"/>
</dbReference>
<sequence>MSIKLGVSACVIGENVRFDSGHKRSHFVAKELLPYVEFVPVCPEVAIGMSIPRPTIRLLDKDEIGIRLVETKDSTADHTEKMEAFSRKKTEQLAGMDLCGYVVCAKSPTCGMERVKVYKESGNAASEKSGVGLYTKQLMERMPWLPVEEDGRLNDPVLRENFVFRVFALKDLHDSMAEGVTRRAIVEFHSRYKLVLMAHRPVEYKSLGKYVANIADYDIDEFFTEYRTRFMKAIAHCASKKNNTNVLMHLQGYFKRDLDKTAKAELSNLILAYRKGEMPLLAPLTLINHHLQMHPDAYLSQQSYLNPYPNSLRLRYGL</sequence>
<organism evidence="2 3">
    <name type="scientific">Enterovibrio norvegicus DSM 15893</name>
    <dbReference type="NCBI Taxonomy" id="1121869"/>
    <lineage>
        <taxon>Bacteria</taxon>
        <taxon>Pseudomonadati</taxon>
        <taxon>Pseudomonadota</taxon>
        <taxon>Gammaproteobacteria</taxon>
        <taxon>Vibrionales</taxon>
        <taxon>Vibrionaceae</taxon>
        <taxon>Enterovibrio</taxon>
    </lineage>
</organism>
<name>A0A1I5QB72_9GAMM</name>